<gene>
    <name evidence="5" type="ORF">METZ01_LOCUS262055</name>
</gene>
<dbReference type="GO" id="GO:0004364">
    <property type="term" value="F:glutathione transferase activity"/>
    <property type="evidence" value="ECO:0007669"/>
    <property type="project" value="UniProtKB-EC"/>
</dbReference>
<organism evidence="5">
    <name type="scientific">marine metagenome</name>
    <dbReference type="NCBI Taxonomy" id="408172"/>
    <lineage>
        <taxon>unclassified sequences</taxon>
        <taxon>metagenomes</taxon>
        <taxon>ecological metagenomes</taxon>
    </lineage>
</organism>
<evidence type="ECO:0000256" key="3">
    <source>
        <dbReference type="ARBA" id="ARBA00047960"/>
    </source>
</evidence>
<dbReference type="GO" id="GO:0018845">
    <property type="term" value="F:2-hydroxychromene-2-carboxylate isomerase activity"/>
    <property type="evidence" value="ECO:0007669"/>
    <property type="project" value="InterPro"/>
</dbReference>
<protein>
    <recommendedName>
        <fullName evidence="1">glutathione transferase</fullName>
        <ecNumber evidence="1">2.5.1.18</ecNumber>
    </recommendedName>
</protein>
<dbReference type="InterPro" id="IPR044087">
    <property type="entry name" value="NahD-like"/>
</dbReference>
<dbReference type="GO" id="GO:0006749">
    <property type="term" value="P:glutathione metabolic process"/>
    <property type="evidence" value="ECO:0007669"/>
    <property type="project" value="TreeGrafter"/>
</dbReference>
<comment type="catalytic activity">
    <reaction evidence="3">
        <text>RX + glutathione = an S-substituted glutathione + a halide anion + H(+)</text>
        <dbReference type="Rhea" id="RHEA:16437"/>
        <dbReference type="ChEBI" id="CHEBI:15378"/>
        <dbReference type="ChEBI" id="CHEBI:16042"/>
        <dbReference type="ChEBI" id="CHEBI:17792"/>
        <dbReference type="ChEBI" id="CHEBI:57925"/>
        <dbReference type="ChEBI" id="CHEBI:90779"/>
        <dbReference type="EC" id="2.5.1.18"/>
    </reaction>
</comment>
<dbReference type="SUPFAM" id="SSF52833">
    <property type="entry name" value="Thioredoxin-like"/>
    <property type="match status" value="1"/>
</dbReference>
<evidence type="ECO:0000256" key="1">
    <source>
        <dbReference type="ARBA" id="ARBA00012452"/>
    </source>
</evidence>
<dbReference type="InterPro" id="IPR036249">
    <property type="entry name" value="Thioredoxin-like_sf"/>
</dbReference>
<dbReference type="GO" id="GO:1901170">
    <property type="term" value="P:naphthalene catabolic process"/>
    <property type="evidence" value="ECO:0007669"/>
    <property type="project" value="InterPro"/>
</dbReference>
<reference evidence="5" key="1">
    <citation type="submission" date="2018-05" db="EMBL/GenBank/DDBJ databases">
        <authorList>
            <person name="Lanie J.A."/>
            <person name="Ng W.-L."/>
            <person name="Kazmierczak K.M."/>
            <person name="Andrzejewski T.M."/>
            <person name="Davidsen T.M."/>
            <person name="Wayne K.J."/>
            <person name="Tettelin H."/>
            <person name="Glass J.I."/>
            <person name="Rusch D."/>
            <person name="Podicherti R."/>
            <person name="Tsui H.-C.T."/>
            <person name="Winkler M.E."/>
        </authorList>
    </citation>
    <scope>NUCLEOTIDE SEQUENCE</scope>
</reference>
<dbReference type="EMBL" id="UINC01073088">
    <property type="protein sequence ID" value="SVC09201.1"/>
    <property type="molecule type" value="Genomic_DNA"/>
</dbReference>
<dbReference type="GO" id="GO:0005737">
    <property type="term" value="C:cytoplasm"/>
    <property type="evidence" value="ECO:0007669"/>
    <property type="project" value="UniProtKB-ARBA"/>
</dbReference>
<dbReference type="InterPro" id="IPR051924">
    <property type="entry name" value="GST_Kappa/NadH"/>
</dbReference>
<dbReference type="PIRSF" id="PIRSF006386">
    <property type="entry name" value="HCCAis_GSTk"/>
    <property type="match status" value="1"/>
</dbReference>
<evidence type="ECO:0000313" key="5">
    <source>
        <dbReference type="EMBL" id="SVC09201.1"/>
    </source>
</evidence>
<proteinExistence type="predicted"/>
<dbReference type="EC" id="2.5.1.18" evidence="1"/>
<evidence type="ECO:0000259" key="4">
    <source>
        <dbReference type="Pfam" id="PF01323"/>
    </source>
</evidence>
<keyword evidence="2" id="KW-0808">Transferase</keyword>
<dbReference type="FunFam" id="3.40.30.10:FF:000096">
    <property type="entry name" value="Glutathione S-transferase kappa"/>
    <property type="match status" value="1"/>
</dbReference>
<dbReference type="AlphaFoldDB" id="A0A382JER6"/>
<dbReference type="InterPro" id="IPR001853">
    <property type="entry name" value="DSBA-like_thioredoxin_dom"/>
</dbReference>
<dbReference type="PANTHER" id="PTHR42943:SF2">
    <property type="entry name" value="GLUTATHIONE S-TRANSFERASE KAPPA 1"/>
    <property type="match status" value="1"/>
</dbReference>
<accession>A0A382JER6</accession>
<sequence length="191" mass="21533">MEKQIDFYFDVVSPYSYVASKLIEDLAQRSNADLLWKPFLLGGVFKAVGTSDTPGLMPAKKPYLLKDLQRLSRHYEIPLQMPADFPVRTVLAMRALTGLSTEQVTKAAHTLFNAYWADNKDIADPEVVTSLIGRESVERAGTQEVKDALFQTTEEAVKRGAFGAPTFFVEDEMFFGHDRMPLLERHLMGEL</sequence>
<dbReference type="PANTHER" id="PTHR42943">
    <property type="entry name" value="GLUTATHIONE S-TRANSFERASE KAPPA"/>
    <property type="match status" value="1"/>
</dbReference>
<feature type="domain" description="DSBA-like thioredoxin" evidence="4">
    <location>
        <begin position="4"/>
        <end position="187"/>
    </location>
</feature>
<dbReference type="CDD" id="cd03022">
    <property type="entry name" value="DsbA_HCCA_Iso"/>
    <property type="match status" value="1"/>
</dbReference>
<dbReference type="GO" id="GO:0004602">
    <property type="term" value="F:glutathione peroxidase activity"/>
    <property type="evidence" value="ECO:0007669"/>
    <property type="project" value="TreeGrafter"/>
</dbReference>
<dbReference type="Pfam" id="PF01323">
    <property type="entry name" value="DSBA"/>
    <property type="match status" value="1"/>
</dbReference>
<evidence type="ECO:0000256" key="2">
    <source>
        <dbReference type="ARBA" id="ARBA00022679"/>
    </source>
</evidence>
<dbReference type="Gene3D" id="3.40.30.10">
    <property type="entry name" value="Glutaredoxin"/>
    <property type="match status" value="1"/>
</dbReference>
<dbReference type="InterPro" id="IPR014440">
    <property type="entry name" value="HCCAis_GSTk"/>
</dbReference>
<name>A0A382JER6_9ZZZZ</name>